<organism evidence="3 4">
    <name type="scientific">Pedobacter insulae</name>
    <dbReference type="NCBI Taxonomy" id="414048"/>
    <lineage>
        <taxon>Bacteria</taxon>
        <taxon>Pseudomonadati</taxon>
        <taxon>Bacteroidota</taxon>
        <taxon>Sphingobacteriia</taxon>
        <taxon>Sphingobacteriales</taxon>
        <taxon>Sphingobacteriaceae</taxon>
        <taxon>Pedobacter</taxon>
    </lineage>
</organism>
<dbReference type="RefSeq" id="WP_090993033.1">
    <property type="nucleotide sequence ID" value="NZ_FOPP01000004.1"/>
</dbReference>
<dbReference type="AlphaFoldDB" id="A0A1I2WI19"/>
<evidence type="ECO:0000313" key="3">
    <source>
        <dbReference type="EMBL" id="SFH00990.1"/>
    </source>
</evidence>
<dbReference type="STRING" id="414048.SAMN04489864_10469"/>
<evidence type="ECO:0000313" key="4">
    <source>
        <dbReference type="Proteomes" id="UP000199666"/>
    </source>
</evidence>
<proteinExistence type="predicted"/>
<feature type="domain" description="Xaa-Pro dipeptidyl-peptidase-like" evidence="2">
    <location>
        <begin position="125"/>
        <end position="370"/>
    </location>
</feature>
<dbReference type="InterPro" id="IPR029058">
    <property type="entry name" value="AB_hydrolase_fold"/>
</dbReference>
<protein>
    <submittedName>
        <fullName evidence="3">Pimeloyl-ACP methyl ester carboxylesterase</fullName>
    </submittedName>
</protein>
<dbReference type="GO" id="GO:0052689">
    <property type="term" value="F:carboxylic ester hydrolase activity"/>
    <property type="evidence" value="ECO:0007669"/>
    <property type="project" value="TreeGrafter"/>
</dbReference>
<sequence>MRIFVFLILLSSSLELIAQQQTTNKSALYPFEGTYDFGNQHKITLGIFDEINKSLVYLDLKTLQLGALITIDKHQFRDNNDSTKIFSFKYKGAVIEQLKLQTGDKQLIGKKISSHIRKEVSFKSDTTLLKGDLYLPDSKGPHPVVVFAHGSGASTRGVGFFTTYFLQLGIGVLTFDKRGAGLSSGDWETASLETLADDICAGISFLKTIPIVNHQQIGILGNSQGGWVGSMAAAKTKDLAFLLMRVGSGESVLETISHEYRGSLLADGFNIVEVEEIIGMYRRHWLAAAAGKTWEEGNEVLKSHNSKNWYKKLFPEERVKSPSSAKWWIWLKANLAYDSYDYLKKVQAPTLWLMAEKDWNVNSQKSYPLVKQALTIASNKDYTVKIIPTMGHTGMVVKSGYSNEPLSWKYADGFWNTMETWLKERKIGK</sequence>
<dbReference type="OrthoDB" id="9809549at2"/>
<dbReference type="InterPro" id="IPR053145">
    <property type="entry name" value="AB_hydrolase_Est10"/>
</dbReference>
<evidence type="ECO:0000259" key="2">
    <source>
        <dbReference type="Pfam" id="PF02129"/>
    </source>
</evidence>
<dbReference type="SUPFAM" id="SSF53474">
    <property type="entry name" value="alpha/beta-Hydrolases"/>
    <property type="match status" value="1"/>
</dbReference>
<dbReference type="InterPro" id="IPR000383">
    <property type="entry name" value="Xaa-Pro-like_dom"/>
</dbReference>
<feature type="signal peptide" evidence="1">
    <location>
        <begin position="1"/>
        <end position="18"/>
    </location>
</feature>
<dbReference type="PANTHER" id="PTHR43265">
    <property type="entry name" value="ESTERASE ESTD"/>
    <property type="match status" value="1"/>
</dbReference>
<dbReference type="PANTHER" id="PTHR43265:SF1">
    <property type="entry name" value="ESTERASE ESTD"/>
    <property type="match status" value="1"/>
</dbReference>
<evidence type="ECO:0000256" key="1">
    <source>
        <dbReference type="SAM" id="SignalP"/>
    </source>
</evidence>
<dbReference type="Proteomes" id="UP000199666">
    <property type="component" value="Unassembled WGS sequence"/>
</dbReference>
<keyword evidence="4" id="KW-1185">Reference proteome</keyword>
<feature type="chain" id="PRO_5011549590" evidence="1">
    <location>
        <begin position="19"/>
        <end position="429"/>
    </location>
</feature>
<dbReference type="EMBL" id="FOPP01000004">
    <property type="protein sequence ID" value="SFH00990.1"/>
    <property type="molecule type" value="Genomic_DNA"/>
</dbReference>
<keyword evidence="1" id="KW-0732">Signal</keyword>
<dbReference type="Pfam" id="PF02129">
    <property type="entry name" value="Peptidase_S15"/>
    <property type="match status" value="1"/>
</dbReference>
<dbReference type="Gene3D" id="3.40.50.1820">
    <property type="entry name" value="alpha/beta hydrolase"/>
    <property type="match status" value="1"/>
</dbReference>
<reference evidence="3 4" key="1">
    <citation type="submission" date="2016-10" db="EMBL/GenBank/DDBJ databases">
        <authorList>
            <person name="de Groot N.N."/>
        </authorList>
    </citation>
    <scope>NUCLEOTIDE SEQUENCE [LARGE SCALE GENOMIC DNA]</scope>
    <source>
        <strain evidence="3 4">DSM 18684</strain>
    </source>
</reference>
<name>A0A1I2WI19_9SPHI</name>
<gene>
    <name evidence="3" type="ORF">SAMN04489864_10469</name>
</gene>
<accession>A0A1I2WI19</accession>